<dbReference type="NCBIfam" id="TIGR02230">
    <property type="entry name" value="ATPase_gene1"/>
    <property type="match status" value="1"/>
</dbReference>
<evidence type="ECO:0000313" key="2">
    <source>
        <dbReference type="EMBL" id="KTC94259.1"/>
    </source>
</evidence>
<dbReference type="Proteomes" id="UP000054773">
    <property type="component" value="Unassembled WGS sequence"/>
</dbReference>
<sequence length="92" mass="10235">MGFKDSKKELEQQVKRNVHKINEAKKGKSTLLAQTVYLGTLGFVFVLPIIAGAYLGVWLDEKIKGYSISWTINLIIVGVIIGAINVYLLIKD</sequence>
<dbReference type="AlphaFoldDB" id="A0A0W0TF97"/>
<gene>
    <name evidence="2" type="ORF">Lery_2426</name>
</gene>
<dbReference type="OrthoDB" id="9157352at2"/>
<keyword evidence="1" id="KW-0812">Transmembrane</keyword>
<comment type="caution">
    <text evidence="2">The sequence shown here is derived from an EMBL/GenBank/DDBJ whole genome shotgun (WGS) entry which is preliminary data.</text>
</comment>
<evidence type="ECO:0000256" key="1">
    <source>
        <dbReference type="SAM" id="Phobius"/>
    </source>
</evidence>
<name>A0A0W0TF97_LEGER</name>
<dbReference type="PATRIC" id="fig|448.7.peg.2549"/>
<keyword evidence="3" id="KW-1185">Reference proteome</keyword>
<protein>
    <submittedName>
        <fullName evidence="2">ATP synthase protein I</fullName>
    </submittedName>
</protein>
<dbReference type="STRING" id="448.Lery_2426"/>
<feature type="transmembrane region" description="Helical" evidence="1">
    <location>
        <begin position="35"/>
        <end position="56"/>
    </location>
</feature>
<dbReference type="Pfam" id="PF09527">
    <property type="entry name" value="ATPase_gene1"/>
    <property type="match status" value="1"/>
</dbReference>
<reference evidence="2 3" key="1">
    <citation type="submission" date="2015-11" db="EMBL/GenBank/DDBJ databases">
        <title>Genomic analysis of 38 Legionella species identifies large and diverse effector repertoires.</title>
        <authorList>
            <person name="Burstein D."/>
            <person name="Amaro F."/>
            <person name="Zusman T."/>
            <person name="Lifshitz Z."/>
            <person name="Cohen O."/>
            <person name="Gilbert J.A."/>
            <person name="Pupko T."/>
            <person name="Shuman H.A."/>
            <person name="Segal G."/>
        </authorList>
    </citation>
    <scope>NUCLEOTIDE SEQUENCE [LARGE SCALE GENOMIC DNA]</scope>
    <source>
        <strain evidence="2 3">SE-32A-C8</strain>
    </source>
</reference>
<dbReference type="EMBL" id="LNYA01000034">
    <property type="protein sequence ID" value="KTC94259.1"/>
    <property type="molecule type" value="Genomic_DNA"/>
</dbReference>
<accession>A0A0W0TF97</accession>
<dbReference type="InterPro" id="IPR011744">
    <property type="entry name" value="ATPase_gene1"/>
</dbReference>
<dbReference type="RefSeq" id="WP_027228232.1">
    <property type="nucleotide sequence ID" value="NZ_CAAAHY010000003.1"/>
</dbReference>
<keyword evidence="1" id="KW-0472">Membrane</keyword>
<proteinExistence type="predicted"/>
<organism evidence="2 3">
    <name type="scientific">Legionella erythra</name>
    <dbReference type="NCBI Taxonomy" id="448"/>
    <lineage>
        <taxon>Bacteria</taxon>
        <taxon>Pseudomonadati</taxon>
        <taxon>Pseudomonadota</taxon>
        <taxon>Gammaproteobacteria</taxon>
        <taxon>Legionellales</taxon>
        <taxon>Legionellaceae</taxon>
        <taxon>Legionella</taxon>
    </lineage>
</organism>
<dbReference type="InterPro" id="IPR032820">
    <property type="entry name" value="ATPase_put"/>
</dbReference>
<feature type="transmembrane region" description="Helical" evidence="1">
    <location>
        <begin position="68"/>
        <end position="90"/>
    </location>
</feature>
<keyword evidence="1" id="KW-1133">Transmembrane helix</keyword>
<evidence type="ECO:0000313" key="3">
    <source>
        <dbReference type="Proteomes" id="UP000054773"/>
    </source>
</evidence>